<comment type="caution">
    <text evidence="2">The sequence shown here is derived from an EMBL/GenBank/DDBJ whole genome shotgun (WGS) entry which is preliminary data.</text>
</comment>
<dbReference type="InterPro" id="IPR021557">
    <property type="entry name" value="DUF3016"/>
</dbReference>
<protein>
    <submittedName>
        <fullName evidence="2">DUF3016 domain-containing protein</fullName>
    </submittedName>
</protein>
<dbReference type="EMBL" id="BAAAFA010000001">
    <property type="protein sequence ID" value="GAA0811143.1"/>
    <property type="molecule type" value="Genomic_DNA"/>
</dbReference>
<evidence type="ECO:0000256" key="1">
    <source>
        <dbReference type="SAM" id="SignalP"/>
    </source>
</evidence>
<dbReference type="Pfam" id="PF11454">
    <property type="entry name" value="DUF3016"/>
    <property type="match status" value="1"/>
</dbReference>
<name>A0ABN1L2V6_9GAMM</name>
<keyword evidence="1" id="KW-0732">Signal</keyword>
<organism evidence="2 3">
    <name type="scientific">Colwellia asteriadis</name>
    <dbReference type="NCBI Taxonomy" id="517723"/>
    <lineage>
        <taxon>Bacteria</taxon>
        <taxon>Pseudomonadati</taxon>
        <taxon>Pseudomonadota</taxon>
        <taxon>Gammaproteobacteria</taxon>
        <taxon>Alteromonadales</taxon>
        <taxon>Colwelliaceae</taxon>
        <taxon>Colwellia</taxon>
    </lineage>
</organism>
<reference evidence="2 3" key="1">
    <citation type="journal article" date="2019" name="Int. J. Syst. Evol. Microbiol.">
        <title>The Global Catalogue of Microorganisms (GCM) 10K type strain sequencing project: providing services to taxonomists for standard genome sequencing and annotation.</title>
        <authorList>
            <consortium name="The Broad Institute Genomics Platform"/>
            <consortium name="The Broad Institute Genome Sequencing Center for Infectious Disease"/>
            <person name="Wu L."/>
            <person name="Ma J."/>
        </authorList>
    </citation>
    <scope>NUCLEOTIDE SEQUENCE [LARGE SCALE GENOMIC DNA]</scope>
    <source>
        <strain evidence="2 3">JCM 15608</strain>
    </source>
</reference>
<dbReference type="Proteomes" id="UP001500021">
    <property type="component" value="Unassembled WGS sequence"/>
</dbReference>
<feature type="chain" id="PRO_5045035967" evidence="1">
    <location>
        <begin position="23"/>
        <end position="165"/>
    </location>
</feature>
<accession>A0ABN1L2V6</accession>
<sequence length="165" mass="19278">MKKLVLLSALMVSILIAPNTFAATSEVTWGDYKKFRDIDEGNENRKSFRERTFKEFEKHFAKLAETLPEDQVLKIEVTDVDLAGDTRFSGVNQMRIIKDNYFPRINLSYNLVDQDGKSIKAETVVIKDMNFMMGSHLKYRNESLTYEKQMLDDWFKETFEALIVE</sequence>
<evidence type="ECO:0000313" key="3">
    <source>
        <dbReference type="Proteomes" id="UP001500021"/>
    </source>
</evidence>
<evidence type="ECO:0000313" key="2">
    <source>
        <dbReference type="EMBL" id="GAA0811143.1"/>
    </source>
</evidence>
<keyword evidence="3" id="KW-1185">Reference proteome</keyword>
<gene>
    <name evidence="2" type="ORF">GCM10009111_03200</name>
</gene>
<dbReference type="RefSeq" id="WP_343814197.1">
    <property type="nucleotide sequence ID" value="NZ_BAAAFA010000001.1"/>
</dbReference>
<feature type="signal peptide" evidence="1">
    <location>
        <begin position="1"/>
        <end position="22"/>
    </location>
</feature>
<proteinExistence type="predicted"/>